<dbReference type="Gene3D" id="4.10.260.10">
    <property type="entry name" value="Transducin (heterotrimeric G protein), gamma chain"/>
    <property type="match status" value="1"/>
</dbReference>
<dbReference type="PROSITE" id="PS50058">
    <property type="entry name" value="G_PROTEIN_GAMMA"/>
    <property type="match status" value="1"/>
</dbReference>
<dbReference type="SUPFAM" id="SSF48670">
    <property type="entry name" value="Transducin (heterotrimeric G protein), gamma chain"/>
    <property type="match status" value="1"/>
</dbReference>
<evidence type="ECO:0000256" key="3">
    <source>
        <dbReference type="ARBA" id="ARBA00022475"/>
    </source>
</evidence>
<evidence type="ECO:0000256" key="7">
    <source>
        <dbReference type="ARBA" id="ARBA00023288"/>
    </source>
</evidence>
<evidence type="ECO:0000256" key="5">
    <source>
        <dbReference type="ARBA" id="ARBA00023136"/>
    </source>
</evidence>
<accession>A0A8J9YYY1</accession>
<reference evidence="11" key="1">
    <citation type="submission" date="2022-01" db="EMBL/GenBank/DDBJ databases">
        <authorList>
            <person name="Braso-Vives M."/>
        </authorList>
    </citation>
    <scope>NUCLEOTIDE SEQUENCE</scope>
</reference>
<evidence type="ECO:0000313" key="12">
    <source>
        <dbReference type="Proteomes" id="UP000838412"/>
    </source>
</evidence>
<keyword evidence="9" id="KW-0175">Coiled coil</keyword>
<dbReference type="EMBL" id="OV696698">
    <property type="protein sequence ID" value="CAH1244153.1"/>
    <property type="molecule type" value="Genomic_DNA"/>
</dbReference>
<feature type="coiled-coil region" evidence="9">
    <location>
        <begin position="107"/>
        <end position="134"/>
    </location>
</feature>
<dbReference type="GO" id="GO:0031681">
    <property type="term" value="F:G-protein beta-subunit binding"/>
    <property type="evidence" value="ECO:0007669"/>
    <property type="project" value="InterPro"/>
</dbReference>
<dbReference type="GO" id="GO:0005834">
    <property type="term" value="C:heterotrimeric G-protein complex"/>
    <property type="evidence" value="ECO:0007669"/>
    <property type="project" value="InterPro"/>
</dbReference>
<comment type="similarity">
    <text evidence="2">Belongs to the G protein gamma family.</text>
</comment>
<keyword evidence="4" id="KW-0488">Methylation</keyword>
<name>A0A8J9YYY1_BRALA</name>
<keyword evidence="7" id="KW-0449">Lipoprotein</keyword>
<keyword evidence="6" id="KW-0807">Transducer</keyword>
<dbReference type="GO" id="GO:0007186">
    <property type="term" value="P:G protein-coupled receptor signaling pathway"/>
    <property type="evidence" value="ECO:0007669"/>
    <property type="project" value="InterPro"/>
</dbReference>
<evidence type="ECO:0000256" key="6">
    <source>
        <dbReference type="ARBA" id="ARBA00023224"/>
    </source>
</evidence>
<dbReference type="SMART" id="SM00224">
    <property type="entry name" value="GGL"/>
    <property type="match status" value="1"/>
</dbReference>
<dbReference type="SMART" id="SM01224">
    <property type="entry name" value="G_gamma"/>
    <property type="match status" value="1"/>
</dbReference>
<evidence type="ECO:0000256" key="9">
    <source>
        <dbReference type="SAM" id="Coils"/>
    </source>
</evidence>
<keyword evidence="12" id="KW-1185">Reference proteome</keyword>
<dbReference type="InterPro" id="IPR001770">
    <property type="entry name" value="G-protein_gamma"/>
</dbReference>
<evidence type="ECO:0000259" key="10">
    <source>
        <dbReference type="PROSITE" id="PS50058"/>
    </source>
</evidence>
<proteinExistence type="inferred from homology"/>
<evidence type="ECO:0000313" key="11">
    <source>
        <dbReference type="EMBL" id="CAH1244153.1"/>
    </source>
</evidence>
<gene>
    <name evidence="11" type="primary">GNG12</name>
    <name evidence="11" type="ORF">BLAG_LOCUS6866</name>
</gene>
<dbReference type="OrthoDB" id="9933679at2759"/>
<evidence type="ECO:0000256" key="8">
    <source>
        <dbReference type="ARBA" id="ARBA00023289"/>
    </source>
</evidence>
<dbReference type="InterPro" id="IPR036284">
    <property type="entry name" value="GGL_sf"/>
</dbReference>
<keyword evidence="5" id="KW-0472">Membrane</keyword>
<keyword evidence="3" id="KW-1003">Cell membrane</keyword>
<keyword evidence="8" id="KW-0636">Prenylation</keyword>
<dbReference type="FunFam" id="4.10.260.10:FF:000001">
    <property type="entry name" value="Guanine nucleotide-binding protein subunit gamma"/>
    <property type="match status" value="1"/>
</dbReference>
<dbReference type="AlphaFoldDB" id="A0A8J9YYY1"/>
<evidence type="ECO:0000256" key="2">
    <source>
        <dbReference type="ARBA" id="ARBA00007431"/>
    </source>
</evidence>
<evidence type="ECO:0000256" key="1">
    <source>
        <dbReference type="ARBA" id="ARBA00004342"/>
    </source>
</evidence>
<organism evidence="11 12">
    <name type="scientific">Branchiostoma lanceolatum</name>
    <name type="common">Common lancelet</name>
    <name type="synonym">Amphioxus lanceolatum</name>
    <dbReference type="NCBI Taxonomy" id="7740"/>
    <lineage>
        <taxon>Eukaryota</taxon>
        <taxon>Metazoa</taxon>
        <taxon>Chordata</taxon>
        <taxon>Cephalochordata</taxon>
        <taxon>Leptocardii</taxon>
        <taxon>Amphioxiformes</taxon>
        <taxon>Branchiostomatidae</taxon>
        <taxon>Branchiostoma</taxon>
    </lineage>
</organism>
<dbReference type="InterPro" id="IPR015898">
    <property type="entry name" value="G-protein_gamma-like_dom"/>
</dbReference>
<feature type="domain" description="G protein gamma" evidence="10">
    <location>
        <begin position="110"/>
        <end position="178"/>
    </location>
</feature>
<sequence length="178" mass="19972">MVVDNREAIRGALSAVGSLKPPILSSRVRLKCPPTVPFSREVRPGTQTSDKAELENTAALLKCEDMFHYGVPRAKSHATKGAVFRFWLFPAELENTAALLKCEDMFQSREEQDLYEAEQELSQLQYEAKNTRREMVSVSVCAADLQKYVENHQKKDPLVVGVPNSKNPFVDKKGCCIL</sequence>
<dbReference type="PANTHER" id="PTHR13809">
    <property type="entry name" value="GUANINE NUCLEOTIDE-BINDING PROTEIN GAMMA SUBUNIT"/>
    <property type="match status" value="1"/>
</dbReference>
<protein>
    <submittedName>
        <fullName evidence="11">GNG12 protein</fullName>
    </submittedName>
</protein>
<comment type="subcellular location">
    <subcellularLocation>
        <location evidence="1">Cell membrane</location>
        <topology evidence="1">Lipid-anchor</topology>
        <orientation evidence="1">Cytoplasmic side</orientation>
    </subcellularLocation>
</comment>
<dbReference type="Pfam" id="PF00631">
    <property type="entry name" value="G-gamma"/>
    <property type="match status" value="1"/>
</dbReference>
<dbReference type="CDD" id="cd00068">
    <property type="entry name" value="GGL"/>
    <property type="match status" value="1"/>
</dbReference>
<evidence type="ECO:0000256" key="4">
    <source>
        <dbReference type="ARBA" id="ARBA00022481"/>
    </source>
</evidence>
<dbReference type="Proteomes" id="UP000838412">
    <property type="component" value="Chromosome 13"/>
</dbReference>